<sequence length="161" mass="17576">MASAVCLTHSSYPDFDFFVLALEEALQVLAAREPVYFDPVALQLICGIPPKSTIRTRFGTVTCLLMRSTDGVLICAHSCGGGVTAYLASGNVVQDNEGAFVDSSVLPPVQRNPEYEDDEDLEIERTPRTTKGQPTRIDLRGCFINHGDMMRLSHGLASNVR</sequence>
<name>A0A8K1CGA4_PYTOL</name>
<gene>
    <name evidence="1" type="ORF">Poli38472_009784</name>
</gene>
<organism evidence="1 2">
    <name type="scientific">Pythium oligandrum</name>
    <name type="common">Mycoparasitic fungus</name>
    <dbReference type="NCBI Taxonomy" id="41045"/>
    <lineage>
        <taxon>Eukaryota</taxon>
        <taxon>Sar</taxon>
        <taxon>Stramenopiles</taxon>
        <taxon>Oomycota</taxon>
        <taxon>Peronosporomycetes</taxon>
        <taxon>Pythiales</taxon>
        <taxon>Pythiaceae</taxon>
        <taxon>Pythium</taxon>
    </lineage>
</organism>
<evidence type="ECO:0000313" key="1">
    <source>
        <dbReference type="EMBL" id="TMW62291.1"/>
    </source>
</evidence>
<keyword evidence="2" id="KW-1185">Reference proteome</keyword>
<dbReference type="EMBL" id="SPLM01000074">
    <property type="protein sequence ID" value="TMW62291.1"/>
    <property type="molecule type" value="Genomic_DNA"/>
</dbReference>
<reference evidence="1" key="1">
    <citation type="submission" date="2019-03" db="EMBL/GenBank/DDBJ databases">
        <title>Long read genome sequence of the mycoparasitic Pythium oligandrum ATCC 38472 isolated from sugarbeet rhizosphere.</title>
        <authorList>
            <person name="Gaulin E."/>
        </authorList>
    </citation>
    <scope>NUCLEOTIDE SEQUENCE</scope>
    <source>
        <strain evidence="1">ATCC 38472_TT</strain>
    </source>
</reference>
<dbReference type="AlphaFoldDB" id="A0A8K1CGA4"/>
<protein>
    <submittedName>
        <fullName evidence="1">Uncharacterized protein</fullName>
    </submittedName>
</protein>
<comment type="caution">
    <text evidence="1">The sequence shown here is derived from an EMBL/GenBank/DDBJ whole genome shotgun (WGS) entry which is preliminary data.</text>
</comment>
<accession>A0A8K1CGA4</accession>
<proteinExistence type="predicted"/>
<dbReference type="Proteomes" id="UP000794436">
    <property type="component" value="Unassembled WGS sequence"/>
</dbReference>
<evidence type="ECO:0000313" key="2">
    <source>
        <dbReference type="Proteomes" id="UP000794436"/>
    </source>
</evidence>